<dbReference type="Pfam" id="PF01053">
    <property type="entry name" value="Cys_Met_Meta_PP"/>
    <property type="match status" value="1"/>
</dbReference>
<dbReference type="Gene3D" id="3.90.1150.10">
    <property type="entry name" value="Aspartate Aminotransferase, domain 1"/>
    <property type="match status" value="1"/>
</dbReference>
<dbReference type="PROSITE" id="PS00868">
    <property type="entry name" value="CYS_MET_METAB_PP"/>
    <property type="match status" value="1"/>
</dbReference>
<evidence type="ECO:0000256" key="4">
    <source>
        <dbReference type="RuleBase" id="RU362118"/>
    </source>
</evidence>
<evidence type="ECO:0000256" key="3">
    <source>
        <dbReference type="ARBA" id="ARBA00022898"/>
    </source>
</evidence>
<evidence type="ECO:0000256" key="2">
    <source>
        <dbReference type="ARBA" id="ARBA00009077"/>
    </source>
</evidence>
<dbReference type="Proteomes" id="UP000187851">
    <property type="component" value="Chromosome"/>
</dbReference>
<evidence type="ECO:0000313" key="6">
    <source>
        <dbReference type="EMBL" id="AQA09239.1"/>
    </source>
</evidence>
<proteinExistence type="inferred from homology"/>
<dbReference type="InterPro" id="IPR015422">
    <property type="entry name" value="PyrdxlP-dep_Trfase_small"/>
</dbReference>
<evidence type="ECO:0008006" key="8">
    <source>
        <dbReference type="Google" id="ProtNLM"/>
    </source>
</evidence>
<comment type="cofactor">
    <cofactor evidence="1 4">
        <name>pyridoxal 5'-phosphate</name>
        <dbReference type="ChEBI" id="CHEBI:597326"/>
    </cofactor>
</comment>
<dbReference type="PIRSF" id="PIRSF001434">
    <property type="entry name" value="CGS"/>
    <property type="match status" value="1"/>
</dbReference>
<protein>
    <recommendedName>
        <fullName evidence="8">Cystathionine gamma-synthase</fullName>
    </recommendedName>
</protein>
<accession>A0ABM6H654</accession>
<dbReference type="Gene3D" id="3.40.640.10">
    <property type="entry name" value="Type I PLP-dependent aspartate aminotransferase-like (Major domain)"/>
    <property type="match status" value="1"/>
</dbReference>
<comment type="similarity">
    <text evidence="2 4">Belongs to the trans-sulfuration enzymes family.</text>
</comment>
<reference evidence="6 7" key="1">
    <citation type="journal article" date="2017" name="J. Biotechnol.">
        <title>The complete genome sequence of Streptomyces autolyticus CGMCC 0516, the producer of geldanamycin, autolytimycin, reblastatin and elaiophylin.</title>
        <authorList>
            <person name="Yin M."/>
            <person name="Jiang M."/>
            <person name="Ren Z."/>
            <person name="Dong Y."/>
            <person name="Lu T."/>
        </authorList>
    </citation>
    <scope>NUCLEOTIDE SEQUENCE [LARGE SCALE GENOMIC DNA]</scope>
    <source>
        <strain evidence="6 7">CGMCC0516</strain>
    </source>
</reference>
<dbReference type="InterPro" id="IPR015424">
    <property type="entry name" value="PyrdxlP-dep_Trfase"/>
</dbReference>
<name>A0ABM6H654_9ACTN</name>
<dbReference type="InterPro" id="IPR015421">
    <property type="entry name" value="PyrdxlP-dep_Trfase_major"/>
</dbReference>
<evidence type="ECO:0000313" key="7">
    <source>
        <dbReference type="Proteomes" id="UP000187851"/>
    </source>
</evidence>
<dbReference type="PANTHER" id="PTHR11808">
    <property type="entry name" value="TRANS-SULFURATION ENZYME FAMILY MEMBER"/>
    <property type="match status" value="1"/>
</dbReference>
<dbReference type="SUPFAM" id="SSF53383">
    <property type="entry name" value="PLP-dependent transferases"/>
    <property type="match status" value="1"/>
</dbReference>
<dbReference type="PANTHER" id="PTHR11808:SF85">
    <property type="entry name" value="CYSTATHIONINE GAMMA-LYASE-RELATED"/>
    <property type="match status" value="1"/>
</dbReference>
<sequence>MNTGPSQSVLHAPQPVPPQNRPVTPALFQTAAWQFSDLGQMDGIFSGQIAGAQYGTVGMPNNLALEAALGRLEGAEASVVANGGMAAIAGTLLTLLGPGKRVIVGREGFSWTLGLLRDLEQWGLEHTAIDLTDLDAVEAALRDETHLVFAETVSNPRLRVPDLSALSTLTHAAGALLAVDNTFATPFHCTPLALGADLVIESATKFLGGHSDAVLGAVSGKTNLIEPIRRRMVRLGSIAAPMDSWLIQRGLMTFVVRMERASRTAAAIAEWLAAHPAVGRVFYPGLTSHPDQEVAAKVLDRGFGAMVTFELAPDFERVNEFTRRLHDITLVHSLGGTQTSLSHPASSSHRLLSAEELSQVGLHPGVLRMSVGLEEPDDLIAELATALGG</sequence>
<gene>
    <name evidence="6" type="ORF">BV401_00660</name>
</gene>
<dbReference type="InterPro" id="IPR000277">
    <property type="entry name" value="Cys/Met-Metab_PyrdxlP-dep_enz"/>
</dbReference>
<keyword evidence="7" id="KW-1185">Reference proteome</keyword>
<feature type="region of interest" description="Disordered" evidence="5">
    <location>
        <begin position="1"/>
        <end position="23"/>
    </location>
</feature>
<evidence type="ECO:0000256" key="5">
    <source>
        <dbReference type="SAM" id="MobiDB-lite"/>
    </source>
</evidence>
<dbReference type="EMBL" id="CP019458">
    <property type="protein sequence ID" value="AQA09239.1"/>
    <property type="molecule type" value="Genomic_DNA"/>
</dbReference>
<dbReference type="InterPro" id="IPR054542">
    <property type="entry name" value="Cys_met_metab_PP"/>
</dbReference>
<organism evidence="6 7">
    <name type="scientific">Streptomyces autolyticus</name>
    <dbReference type="NCBI Taxonomy" id="75293"/>
    <lineage>
        <taxon>Bacteria</taxon>
        <taxon>Bacillati</taxon>
        <taxon>Actinomycetota</taxon>
        <taxon>Actinomycetes</taxon>
        <taxon>Kitasatosporales</taxon>
        <taxon>Streptomycetaceae</taxon>
        <taxon>Streptomyces</taxon>
    </lineage>
</organism>
<keyword evidence="3 4" id="KW-0663">Pyridoxal phosphate</keyword>
<evidence type="ECO:0000256" key="1">
    <source>
        <dbReference type="ARBA" id="ARBA00001933"/>
    </source>
</evidence>